<dbReference type="AlphaFoldDB" id="A0A0C1N3W6"/>
<accession>A0A0C1N3W6</accession>
<organism evidence="1">
    <name type="scientific">Tolypothrix bouteillei VB521301</name>
    <dbReference type="NCBI Taxonomy" id="1479485"/>
    <lineage>
        <taxon>Bacteria</taxon>
        <taxon>Bacillati</taxon>
        <taxon>Cyanobacteriota</taxon>
        <taxon>Cyanophyceae</taxon>
        <taxon>Nostocales</taxon>
        <taxon>Tolypothrichaceae</taxon>
        <taxon>Tolypothrix</taxon>
    </lineage>
</organism>
<evidence type="ECO:0000313" key="1">
    <source>
        <dbReference type="EMBL" id="KIE07156.1"/>
    </source>
</evidence>
<dbReference type="EMBL" id="JHEG02000059">
    <property type="protein sequence ID" value="KIE07156.1"/>
    <property type="molecule type" value="Genomic_DNA"/>
</dbReference>
<gene>
    <name evidence="1" type="ORF">DA73_0238985</name>
</gene>
<protein>
    <submittedName>
        <fullName evidence="1">Uncharacterized protein</fullName>
    </submittedName>
</protein>
<reference evidence="1" key="1">
    <citation type="journal article" date="2015" name="Genome Announc.">
        <title>Draft Genome Sequence of Tolypothrix boutellei Strain VB521301.</title>
        <authorList>
            <person name="Chandrababunaidu M.M."/>
            <person name="Singh D."/>
            <person name="Sen D."/>
            <person name="Bhan S."/>
            <person name="Das S."/>
            <person name="Gupta A."/>
            <person name="Adhikary S.P."/>
            <person name="Tripathy S."/>
        </authorList>
    </citation>
    <scope>NUCLEOTIDE SEQUENCE</scope>
    <source>
        <strain evidence="1">VB521301</strain>
    </source>
</reference>
<comment type="caution">
    <text evidence="1">The sequence shown here is derived from an EMBL/GenBank/DDBJ whole genome shotgun (WGS) entry which is preliminary data.</text>
</comment>
<dbReference type="STRING" id="1479485.DA73_0238985"/>
<name>A0A0C1N3W6_9CYAN</name>
<proteinExistence type="predicted"/>
<sequence>MEGEEFYQKKSRGREACARKTANFFYFIVLLLPLTKYSDCAIASHLIGHQVLGQVKVDEKLNEITAMFMVSSFSRIIHLCYGERN</sequence>